<reference evidence="3 4" key="1">
    <citation type="submission" date="2017-12" db="EMBL/GenBank/DDBJ databases">
        <authorList>
            <person name="Hurst M.R.H."/>
        </authorList>
    </citation>
    <scope>NUCLEOTIDE SEQUENCE [LARGE SCALE GENOMIC DNA]</scope>
    <source>
        <strain evidence="3 4">BM15</strain>
    </source>
</reference>
<dbReference type="EMBL" id="CP025408">
    <property type="protein sequence ID" value="AUH33966.1"/>
    <property type="molecule type" value="Genomic_DNA"/>
</dbReference>
<sequence>MHIGKYRIATGESQLPKSARMRISLKIAVVSMLALAAAGCENTTQTQQGDTARPPAAPQIEQPAVAAFASAPQVNMRWDANGGSDAWTQATLAALDRHGVQIMDRVPSDISAYCPGYAERGPSGRRAFWAGLLSALAKHESTYNPQAKGGGGKWLGLMQISPATWKGYGCSGGMLNGADNMACAVKIMSRQVSRDNAVARAGGNWRGVARDWAPMRSSAKRADIAAWTSQQSYCQSPA</sequence>
<keyword evidence="4" id="KW-1185">Reference proteome</keyword>
<proteinExistence type="inferred from homology"/>
<gene>
    <name evidence="3" type="ORF">CUV01_11695</name>
</gene>
<evidence type="ECO:0000313" key="3">
    <source>
        <dbReference type="EMBL" id="AUH33966.1"/>
    </source>
</evidence>
<evidence type="ECO:0000259" key="2">
    <source>
        <dbReference type="Pfam" id="PF01464"/>
    </source>
</evidence>
<organism evidence="3 4">
    <name type="scientific">Paracoccus tegillarcae</name>
    <dbReference type="NCBI Taxonomy" id="1529068"/>
    <lineage>
        <taxon>Bacteria</taxon>
        <taxon>Pseudomonadati</taxon>
        <taxon>Pseudomonadota</taxon>
        <taxon>Alphaproteobacteria</taxon>
        <taxon>Rhodobacterales</taxon>
        <taxon>Paracoccaceae</taxon>
        <taxon>Paracoccus</taxon>
    </lineage>
</organism>
<evidence type="ECO:0000256" key="1">
    <source>
        <dbReference type="ARBA" id="ARBA00009387"/>
    </source>
</evidence>
<dbReference type="InterPro" id="IPR008258">
    <property type="entry name" value="Transglycosylase_SLT_dom_1"/>
</dbReference>
<accession>A0A2K9ESZ4</accession>
<dbReference type="AlphaFoldDB" id="A0A2K9ESZ4"/>
<name>A0A2K9ESZ4_9RHOB</name>
<dbReference type="Gene3D" id="1.10.530.10">
    <property type="match status" value="1"/>
</dbReference>
<dbReference type="InterPro" id="IPR023346">
    <property type="entry name" value="Lysozyme-like_dom_sf"/>
</dbReference>
<dbReference type="KEGG" id="paro:CUV01_11695"/>
<protein>
    <submittedName>
        <fullName evidence="3">Lytic transglycosylase</fullName>
    </submittedName>
</protein>
<evidence type="ECO:0000313" key="4">
    <source>
        <dbReference type="Proteomes" id="UP000233742"/>
    </source>
</evidence>
<dbReference type="Pfam" id="PF01464">
    <property type="entry name" value="SLT"/>
    <property type="match status" value="1"/>
</dbReference>
<comment type="similarity">
    <text evidence="1">Belongs to the virb1 family.</text>
</comment>
<feature type="domain" description="Transglycosylase SLT" evidence="2">
    <location>
        <begin position="125"/>
        <end position="194"/>
    </location>
</feature>
<dbReference type="Proteomes" id="UP000233742">
    <property type="component" value="Chromosome"/>
</dbReference>
<dbReference type="SUPFAM" id="SSF53955">
    <property type="entry name" value="Lysozyme-like"/>
    <property type="match status" value="1"/>
</dbReference>